<feature type="chain" id="PRO_5001516552" description="Transmembrane protein" evidence="1">
    <location>
        <begin position="26"/>
        <end position="121"/>
    </location>
</feature>
<dbReference type="RefSeq" id="XP_011130653.1">
    <property type="nucleotide sequence ID" value="XM_011132351.1"/>
</dbReference>
<proteinExistence type="predicted"/>
<comment type="caution">
    <text evidence="2">The sequence shown here is derived from an EMBL/GenBank/DDBJ whole genome shotgun (WGS) entry which is preliminary data.</text>
</comment>
<dbReference type="AlphaFoldDB" id="A0A023B607"/>
<sequence>MVSIRYLHHGLLSFSIFTICSWCEGHEVTKTLSKAFVQISLAFVNELHSEISHSEMSISGTRKVVAWVTSWERLPKFTPTQIRATEQYIQMLQQVPLWKISSEDRRSMVKIMLEFLTLLNK</sequence>
<evidence type="ECO:0000313" key="2">
    <source>
        <dbReference type="EMBL" id="EZG63928.1"/>
    </source>
</evidence>
<feature type="signal peptide" evidence="1">
    <location>
        <begin position="1"/>
        <end position="25"/>
    </location>
</feature>
<reference evidence="2" key="1">
    <citation type="submission" date="2013-12" db="EMBL/GenBank/DDBJ databases">
        <authorList>
            <person name="Omoto C.K."/>
            <person name="Sibley D."/>
            <person name="Venepally P."/>
            <person name="Hadjithomas M."/>
            <person name="Karamycheva S."/>
            <person name="Brunk B."/>
            <person name="Roos D."/>
            <person name="Caler E."/>
            <person name="Lorenzi H."/>
        </authorList>
    </citation>
    <scope>NUCLEOTIDE SEQUENCE</scope>
</reference>
<keyword evidence="3" id="KW-1185">Reference proteome</keyword>
<evidence type="ECO:0000313" key="3">
    <source>
        <dbReference type="Proteomes" id="UP000019763"/>
    </source>
</evidence>
<keyword evidence="1" id="KW-0732">Signal</keyword>
<protein>
    <recommendedName>
        <fullName evidence="4">Transmembrane protein</fullName>
    </recommendedName>
</protein>
<name>A0A023B607_GRENI</name>
<accession>A0A023B607</accession>
<dbReference type="GeneID" id="22913065"/>
<evidence type="ECO:0000256" key="1">
    <source>
        <dbReference type="SAM" id="SignalP"/>
    </source>
</evidence>
<organism evidence="2 3">
    <name type="scientific">Gregarina niphandrodes</name>
    <name type="common">Septate eugregarine</name>
    <dbReference type="NCBI Taxonomy" id="110365"/>
    <lineage>
        <taxon>Eukaryota</taxon>
        <taxon>Sar</taxon>
        <taxon>Alveolata</taxon>
        <taxon>Apicomplexa</taxon>
        <taxon>Conoidasida</taxon>
        <taxon>Gregarinasina</taxon>
        <taxon>Eugregarinorida</taxon>
        <taxon>Gregarinidae</taxon>
        <taxon>Gregarina</taxon>
    </lineage>
</organism>
<evidence type="ECO:0008006" key="4">
    <source>
        <dbReference type="Google" id="ProtNLM"/>
    </source>
</evidence>
<dbReference type="VEuPathDB" id="CryptoDB:GNI_086300"/>
<dbReference type="Proteomes" id="UP000019763">
    <property type="component" value="Unassembled WGS sequence"/>
</dbReference>
<gene>
    <name evidence="2" type="ORF">GNI_086300</name>
</gene>
<dbReference type="EMBL" id="AFNH02000650">
    <property type="protein sequence ID" value="EZG63928.1"/>
    <property type="molecule type" value="Genomic_DNA"/>
</dbReference>